<dbReference type="PANTHER" id="PTHR10933">
    <property type="entry name" value="IMMUNOGLOBULIN-BINDING PROTEIN 1"/>
    <property type="match status" value="1"/>
</dbReference>
<feature type="region of interest" description="Disordered" evidence="1">
    <location>
        <begin position="334"/>
        <end position="353"/>
    </location>
</feature>
<comment type="caution">
    <text evidence="2">The sequence shown here is derived from an EMBL/GenBank/DDBJ whole genome shotgun (WGS) entry which is preliminary data.</text>
</comment>
<evidence type="ECO:0000313" key="3">
    <source>
        <dbReference type="Proteomes" id="UP000613177"/>
    </source>
</evidence>
<dbReference type="PANTHER" id="PTHR10933:SF9">
    <property type="entry name" value="IMMUNOGLOBULIN-BINDING PROTEIN 1"/>
    <property type="match status" value="1"/>
</dbReference>
<sequence>MSSLDGLSLGQLFSTGQAILTDLEDTSLSSIDPEYQAKVSDIIQRLTRADALVSQLNIFSENEIIDDINTNDLKFLLITAYLGDSILKISGKDIDRSKILEKSRDYLIRFTDTCQVHDLVKKEDVLLIQQLSHNKGKGPSVPASQQRDQKIARFKRERAVKEQIKQLRTQLDGVAGKKDDEDRDVEEVERDWVEALIELELLRALENWHAIEQEFVMVKEMEIMREMMEKTGRTTAVDNREPVLNRPTWGKDKPMLSKEGRPLQPFVIMNKREQLKGQVFGYGHNLPTMSIDEYLEQEMAQGNIIKGGGEQPEKPPIDDNDYEALDAETMKKRDWDEFVDANPRGAGNRGNKG</sequence>
<name>A0A8H7VQ89_9FUNG</name>
<evidence type="ECO:0000313" key="2">
    <source>
        <dbReference type="EMBL" id="KAG2230766.1"/>
    </source>
</evidence>
<proteinExistence type="predicted"/>
<gene>
    <name evidence="2" type="ORF">INT48_001668</name>
</gene>
<dbReference type="AlphaFoldDB" id="A0A8H7VQ89"/>
<evidence type="ECO:0008006" key="4">
    <source>
        <dbReference type="Google" id="ProtNLM"/>
    </source>
</evidence>
<dbReference type="OrthoDB" id="10261753at2759"/>
<dbReference type="Pfam" id="PF04177">
    <property type="entry name" value="TAP42"/>
    <property type="match status" value="1"/>
</dbReference>
<dbReference type="InterPro" id="IPR007304">
    <property type="entry name" value="TAP46-like"/>
</dbReference>
<dbReference type="EMBL" id="JAEPRE010000184">
    <property type="protein sequence ID" value="KAG2230766.1"/>
    <property type="molecule type" value="Genomic_DNA"/>
</dbReference>
<protein>
    <recommendedName>
        <fullName evidence="4">TAP42-like protein</fullName>
    </recommendedName>
</protein>
<dbReference type="GO" id="GO:0005829">
    <property type="term" value="C:cytosol"/>
    <property type="evidence" value="ECO:0007669"/>
    <property type="project" value="TreeGrafter"/>
</dbReference>
<dbReference type="GO" id="GO:0051721">
    <property type="term" value="F:protein phosphatase 2A binding"/>
    <property type="evidence" value="ECO:0007669"/>
    <property type="project" value="TreeGrafter"/>
</dbReference>
<dbReference type="Gene3D" id="1.25.40.540">
    <property type="entry name" value="TAP42-like family"/>
    <property type="match status" value="1"/>
</dbReference>
<accession>A0A8H7VQ89</accession>
<organism evidence="2 3">
    <name type="scientific">Thamnidium elegans</name>
    <dbReference type="NCBI Taxonomy" id="101142"/>
    <lineage>
        <taxon>Eukaryota</taxon>
        <taxon>Fungi</taxon>
        <taxon>Fungi incertae sedis</taxon>
        <taxon>Mucoromycota</taxon>
        <taxon>Mucoromycotina</taxon>
        <taxon>Mucoromycetes</taxon>
        <taxon>Mucorales</taxon>
        <taxon>Mucorineae</taxon>
        <taxon>Mucoraceae</taxon>
        <taxon>Thamnidium</taxon>
    </lineage>
</organism>
<reference evidence="2" key="1">
    <citation type="submission" date="2021-01" db="EMBL/GenBank/DDBJ databases">
        <title>Metabolic potential, ecology and presence of endohyphal bacteria is reflected in genomic diversity of Mucoromycotina.</title>
        <authorList>
            <person name="Muszewska A."/>
            <person name="Okrasinska A."/>
            <person name="Steczkiewicz K."/>
            <person name="Drgas O."/>
            <person name="Orlowska M."/>
            <person name="Perlinska-Lenart U."/>
            <person name="Aleksandrzak-Piekarczyk T."/>
            <person name="Szatraj K."/>
            <person name="Zielenkiewicz U."/>
            <person name="Pilsyk S."/>
            <person name="Malc E."/>
            <person name="Mieczkowski P."/>
            <person name="Kruszewska J.S."/>
            <person name="Biernat P."/>
            <person name="Pawlowska J."/>
        </authorList>
    </citation>
    <scope>NUCLEOTIDE SEQUENCE</scope>
    <source>
        <strain evidence="2">WA0000018081</strain>
    </source>
</reference>
<dbReference type="GO" id="GO:0035303">
    <property type="term" value="P:regulation of dephosphorylation"/>
    <property type="evidence" value="ECO:0007669"/>
    <property type="project" value="TreeGrafter"/>
</dbReference>
<keyword evidence="3" id="KW-1185">Reference proteome</keyword>
<evidence type="ECO:0000256" key="1">
    <source>
        <dbReference type="SAM" id="MobiDB-lite"/>
    </source>
</evidence>
<dbReference type="InterPro" id="IPR038511">
    <property type="entry name" value="TAP42/TAP46-like_sf"/>
</dbReference>
<dbReference type="GO" id="GO:0009966">
    <property type="term" value="P:regulation of signal transduction"/>
    <property type="evidence" value="ECO:0007669"/>
    <property type="project" value="InterPro"/>
</dbReference>
<dbReference type="Proteomes" id="UP000613177">
    <property type="component" value="Unassembled WGS sequence"/>
</dbReference>